<keyword evidence="2 6" id="KW-0812">Transmembrane</keyword>
<dbReference type="GO" id="GO:0007096">
    <property type="term" value="P:regulation of exit from mitosis"/>
    <property type="evidence" value="ECO:0007669"/>
    <property type="project" value="TreeGrafter"/>
</dbReference>
<dbReference type="PANTHER" id="PTHR28293">
    <property type="entry name" value="NUCLEAR RIM PROTEIN 1"/>
    <property type="match status" value="1"/>
</dbReference>
<dbReference type="Pfam" id="PF10332">
    <property type="entry name" value="DUF2418"/>
    <property type="match status" value="1"/>
</dbReference>
<protein>
    <recommendedName>
        <fullName evidence="9">Nuclear rim protein 1</fullName>
    </recommendedName>
</protein>
<feature type="compositionally biased region" description="Polar residues" evidence="5">
    <location>
        <begin position="436"/>
        <end position="445"/>
    </location>
</feature>
<keyword evidence="4 6" id="KW-0472">Membrane</keyword>
<organism evidence="7 8">
    <name type="scientific">Orbilia brochopaga</name>
    <dbReference type="NCBI Taxonomy" id="3140254"/>
    <lineage>
        <taxon>Eukaryota</taxon>
        <taxon>Fungi</taxon>
        <taxon>Dikarya</taxon>
        <taxon>Ascomycota</taxon>
        <taxon>Pezizomycotina</taxon>
        <taxon>Orbiliomycetes</taxon>
        <taxon>Orbiliales</taxon>
        <taxon>Orbiliaceae</taxon>
        <taxon>Orbilia</taxon>
    </lineage>
</organism>
<dbReference type="AlphaFoldDB" id="A0AAV9U949"/>
<accession>A0AAV9U949</accession>
<feature type="transmembrane region" description="Helical" evidence="6">
    <location>
        <begin position="208"/>
        <end position="228"/>
    </location>
</feature>
<dbReference type="InterPro" id="IPR018819">
    <property type="entry name" value="Nur1/Mug154"/>
</dbReference>
<evidence type="ECO:0000256" key="6">
    <source>
        <dbReference type="SAM" id="Phobius"/>
    </source>
</evidence>
<sequence length="483" mass="52759">MASPSTATHSASRRHRLVRRQTFGQRIAAFLNPLDNLLSVSLLFETYDWEGLGESIAAPAGIALNVLLMVARANSNIKLGWRGGSSSVEDVLRDPRHDYSESDTGALGWAMHILAHLLFAFALFNTVYTLNRTRQYRTFESSVHSNTPPTPSARRVRVMDSPNESSPYRIVKSFFPNIAYSTTPPIHDGITHDAVWEIAKWDPTKFNLAMSTYFSPLHALVIFLLLPYTPPPALTHGLQTLSSASQANASTAYAASRMAVIWDITLINVFLTVYLYLFFKAFRTQTRDEKYISSQVLTEYTKKFVNPRVNVPMRDVGTSMEHGGTVTSSPAVHMPGFHTHPNPNYVRHTAPGAAGGLFAGFNKSTPDTSTTSDARIYTPATSNTHTPSYRTTSRENGVPSTLGSSRRSFGVPSTSSTRKSFSAAELMTPARKVSAGTASMGNSARPSPAVGSKVPGKNGNVWGGGVDYGVRSPMKRATRDRGF</sequence>
<dbReference type="Proteomes" id="UP001375240">
    <property type="component" value="Unassembled WGS sequence"/>
</dbReference>
<dbReference type="PANTHER" id="PTHR28293:SF1">
    <property type="entry name" value="NUCLEAR RIM PROTEIN 1"/>
    <property type="match status" value="1"/>
</dbReference>
<feature type="region of interest" description="Disordered" evidence="5">
    <location>
        <begin position="365"/>
        <end position="423"/>
    </location>
</feature>
<feature type="region of interest" description="Disordered" evidence="5">
    <location>
        <begin position="436"/>
        <end position="483"/>
    </location>
</feature>
<feature type="compositionally biased region" description="Polar residues" evidence="5">
    <location>
        <begin position="365"/>
        <end position="420"/>
    </location>
</feature>
<evidence type="ECO:0000256" key="1">
    <source>
        <dbReference type="ARBA" id="ARBA00004127"/>
    </source>
</evidence>
<evidence type="ECO:0000313" key="7">
    <source>
        <dbReference type="EMBL" id="KAK6337861.1"/>
    </source>
</evidence>
<keyword evidence="3 6" id="KW-1133">Transmembrane helix</keyword>
<evidence type="ECO:0000256" key="5">
    <source>
        <dbReference type="SAM" id="MobiDB-lite"/>
    </source>
</evidence>
<feature type="transmembrane region" description="Helical" evidence="6">
    <location>
        <begin position="259"/>
        <end position="279"/>
    </location>
</feature>
<evidence type="ECO:0008006" key="9">
    <source>
        <dbReference type="Google" id="ProtNLM"/>
    </source>
</evidence>
<dbReference type="GO" id="GO:0012505">
    <property type="term" value="C:endomembrane system"/>
    <property type="evidence" value="ECO:0007669"/>
    <property type="project" value="UniProtKB-SubCell"/>
</dbReference>
<proteinExistence type="predicted"/>
<evidence type="ECO:0000256" key="2">
    <source>
        <dbReference type="ARBA" id="ARBA00022692"/>
    </source>
</evidence>
<reference evidence="7 8" key="1">
    <citation type="submission" date="2019-10" db="EMBL/GenBank/DDBJ databases">
        <authorList>
            <person name="Palmer J.M."/>
        </authorList>
    </citation>
    <scope>NUCLEOTIDE SEQUENCE [LARGE SCALE GENOMIC DNA]</scope>
    <source>
        <strain evidence="7 8">TWF696</strain>
    </source>
</reference>
<gene>
    <name evidence="7" type="ORF">TWF696_001339</name>
</gene>
<evidence type="ECO:0000256" key="3">
    <source>
        <dbReference type="ARBA" id="ARBA00022989"/>
    </source>
</evidence>
<feature type="transmembrane region" description="Helical" evidence="6">
    <location>
        <begin position="106"/>
        <end position="128"/>
    </location>
</feature>
<name>A0AAV9U949_9PEZI</name>
<evidence type="ECO:0000256" key="4">
    <source>
        <dbReference type="ARBA" id="ARBA00023136"/>
    </source>
</evidence>
<keyword evidence="8" id="KW-1185">Reference proteome</keyword>
<comment type="subcellular location">
    <subcellularLocation>
        <location evidence="1">Endomembrane system</location>
        <topology evidence="1">Multi-pass membrane protein</topology>
    </subcellularLocation>
</comment>
<dbReference type="GO" id="GO:0043007">
    <property type="term" value="P:maintenance of rDNA"/>
    <property type="evidence" value="ECO:0007669"/>
    <property type="project" value="TreeGrafter"/>
</dbReference>
<comment type="caution">
    <text evidence="7">The sequence shown here is derived from an EMBL/GenBank/DDBJ whole genome shotgun (WGS) entry which is preliminary data.</text>
</comment>
<dbReference type="EMBL" id="JAVHNQ010000010">
    <property type="protein sequence ID" value="KAK6337861.1"/>
    <property type="molecule type" value="Genomic_DNA"/>
</dbReference>
<evidence type="ECO:0000313" key="8">
    <source>
        <dbReference type="Proteomes" id="UP001375240"/>
    </source>
</evidence>